<evidence type="ECO:0000256" key="3">
    <source>
        <dbReference type="ARBA" id="ARBA00022475"/>
    </source>
</evidence>
<evidence type="ECO:0000256" key="4">
    <source>
        <dbReference type="ARBA" id="ARBA00022519"/>
    </source>
</evidence>
<evidence type="ECO:0000313" key="6">
    <source>
        <dbReference type="EMBL" id="SCG85359.1"/>
    </source>
</evidence>
<evidence type="ECO:0000256" key="2">
    <source>
        <dbReference type="ARBA" id="ARBA00022448"/>
    </source>
</evidence>
<dbReference type="Proteomes" id="UP000094707">
    <property type="component" value="Chromosome I"/>
</dbReference>
<comment type="subcellular location">
    <subcellularLocation>
        <location evidence="1">Endomembrane system</location>
    </subcellularLocation>
</comment>
<dbReference type="OrthoDB" id="10037at2157"/>
<dbReference type="GeneID" id="30411644"/>
<dbReference type="Pfam" id="PF13379">
    <property type="entry name" value="NMT1_2"/>
    <property type="match status" value="1"/>
</dbReference>
<dbReference type="RefSeq" id="WP_171899082.1">
    <property type="nucleotide sequence ID" value="NZ_LT607756.1"/>
</dbReference>
<dbReference type="InterPro" id="IPR010067">
    <property type="entry name" value="ABC_SsuA_sub-bd"/>
</dbReference>
<protein>
    <submittedName>
        <fullName evidence="6">Putative aliphatic sulfonates-binding protein</fullName>
    </submittedName>
</protein>
<dbReference type="PANTHER" id="PTHR30024">
    <property type="entry name" value="ALIPHATIC SULFONATES-BINDING PROTEIN-RELATED"/>
    <property type="match status" value="1"/>
</dbReference>
<dbReference type="GO" id="GO:0012505">
    <property type="term" value="C:endomembrane system"/>
    <property type="evidence" value="ECO:0007669"/>
    <property type="project" value="UniProtKB-SubCell"/>
</dbReference>
<keyword evidence="7" id="KW-1185">Reference proteome</keyword>
<dbReference type="CDD" id="cd13553">
    <property type="entry name" value="PBP2_NrtA_CpmA_like"/>
    <property type="match status" value="1"/>
</dbReference>
<dbReference type="EMBL" id="LT607756">
    <property type="protein sequence ID" value="SCG85359.1"/>
    <property type="molecule type" value="Genomic_DNA"/>
</dbReference>
<dbReference type="Gene3D" id="3.40.190.10">
    <property type="entry name" value="Periplasmic binding protein-like II"/>
    <property type="match status" value="2"/>
</dbReference>
<dbReference type="GO" id="GO:0016020">
    <property type="term" value="C:membrane"/>
    <property type="evidence" value="ECO:0007669"/>
    <property type="project" value="InterPro"/>
</dbReference>
<dbReference type="GO" id="GO:0042626">
    <property type="term" value="F:ATPase-coupled transmembrane transporter activity"/>
    <property type="evidence" value="ECO:0007669"/>
    <property type="project" value="InterPro"/>
</dbReference>
<sequence>MNSGKIDVGYCGVTPVTTAISQGKHIKVVAAVNQEGSGIVVSKDLNVTSVADLEGKKIAIPKSGSIQDVLINYLFWKDNLNITDVKIQEMEVPIMPEALKTGEIDGFIGWEPYISISHLSGGGDVVMYSGDIWSHYPCCVVVTSDDFINKKPELLRKFLKVHVESTDYVNTHKGETAEILSEKLGVTLKIEEDALIHVEFVAVPTDEFKTNTLKIVDIQKKIGYIDKNVTITQNDIFDLDYLPS</sequence>
<proteinExistence type="predicted"/>
<dbReference type="InterPro" id="IPR044527">
    <property type="entry name" value="NrtA/CpmA_ABC-bd_dom"/>
</dbReference>
<dbReference type="SUPFAM" id="SSF53850">
    <property type="entry name" value="Periplasmic binding protein-like II"/>
    <property type="match status" value="1"/>
</dbReference>
<keyword evidence="3" id="KW-1003">Cell membrane</keyword>
<keyword evidence="4" id="KW-0997">Cell inner membrane</keyword>
<dbReference type="NCBIfam" id="TIGR01728">
    <property type="entry name" value="SsuA_fam"/>
    <property type="match status" value="1"/>
</dbReference>
<evidence type="ECO:0000313" key="7">
    <source>
        <dbReference type="Proteomes" id="UP000094707"/>
    </source>
</evidence>
<keyword evidence="5" id="KW-0472">Membrane</keyword>
<keyword evidence="2" id="KW-0813">Transport</keyword>
<name>A0A1D3L1I6_9EURY</name>
<dbReference type="KEGG" id="mcub:MCBB_0793"/>
<accession>A0A1D3L1I6</accession>
<dbReference type="STRING" id="118062.MCBB_0793"/>
<evidence type="ECO:0000256" key="5">
    <source>
        <dbReference type="ARBA" id="ARBA00023136"/>
    </source>
</evidence>
<dbReference type="AlphaFoldDB" id="A0A1D3L1I6"/>
<organism evidence="6 7">
    <name type="scientific">Methanobacterium congolense</name>
    <dbReference type="NCBI Taxonomy" id="118062"/>
    <lineage>
        <taxon>Archaea</taxon>
        <taxon>Methanobacteriati</taxon>
        <taxon>Methanobacteriota</taxon>
        <taxon>Methanomada group</taxon>
        <taxon>Methanobacteria</taxon>
        <taxon>Methanobacteriales</taxon>
        <taxon>Methanobacteriaceae</taxon>
        <taxon>Methanobacterium</taxon>
    </lineage>
</organism>
<reference evidence="6 7" key="1">
    <citation type="submission" date="2016-08" db="EMBL/GenBank/DDBJ databases">
        <authorList>
            <person name="Seilhamer J.J."/>
        </authorList>
    </citation>
    <scope>NUCLEOTIDE SEQUENCE [LARGE SCALE GENOMIC DNA]</scope>
    <source>
        <strain evidence="6">Buetzberg</strain>
    </source>
</reference>
<evidence type="ECO:0000256" key="1">
    <source>
        <dbReference type="ARBA" id="ARBA00004308"/>
    </source>
</evidence>
<gene>
    <name evidence="6" type="primary">ssuA</name>
    <name evidence="6" type="ORF">MCBB_0793</name>
</gene>